<dbReference type="InterPro" id="IPR018108">
    <property type="entry name" value="MCP_transmembrane"/>
</dbReference>
<dbReference type="InterPro" id="IPR002067">
    <property type="entry name" value="MCP"/>
</dbReference>
<dbReference type="Proteomes" id="UP001295684">
    <property type="component" value="Unassembled WGS sequence"/>
</dbReference>
<evidence type="ECO:0000256" key="7">
    <source>
        <dbReference type="ARBA" id="ARBA00023136"/>
    </source>
</evidence>
<keyword evidence="5" id="KW-0677">Repeat</keyword>
<dbReference type="GO" id="GO:0055085">
    <property type="term" value="P:transmembrane transport"/>
    <property type="evidence" value="ECO:0007669"/>
    <property type="project" value="InterPro"/>
</dbReference>
<evidence type="ECO:0000256" key="10">
    <source>
        <dbReference type="SAM" id="Phobius"/>
    </source>
</evidence>
<evidence type="ECO:0000256" key="1">
    <source>
        <dbReference type="ARBA" id="ARBA00004141"/>
    </source>
</evidence>
<feature type="repeat" description="Solcar" evidence="8">
    <location>
        <begin position="197"/>
        <end position="283"/>
    </location>
</feature>
<protein>
    <recommendedName>
        <fullName evidence="13">Mitochondrial carrier protein</fullName>
    </recommendedName>
</protein>
<dbReference type="Gene3D" id="1.50.40.10">
    <property type="entry name" value="Mitochondrial carrier domain"/>
    <property type="match status" value="1"/>
</dbReference>
<dbReference type="Pfam" id="PF00153">
    <property type="entry name" value="Mito_carr"/>
    <property type="match status" value="3"/>
</dbReference>
<keyword evidence="12" id="KW-1185">Reference proteome</keyword>
<keyword evidence="4 8" id="KW-0812">Transmembrane</keyword>
<evidence type="ECO:0000256" key="6">
    <source>
        <dbReference type="ARBA" id="ARBA00022989"/>
    </source>
</evidence>
<comment type="similarity">
    <text evidence="2 9">Belongs to the mitochondrial carrier (TC 2.A.29) family.</text>
</comment>
<dbReference type="InterPro" id="IPR023395">
    <property type="entry name" value="MCP_dom_sf"/>
</dbReference>
<dbReference type="AlphaFoldDB" id="A0AAD1XRX1"/>
<proteinExistence type="inferred from homology"/>
<comment type="subcellular location">
    <subcellularLocation>
        <location evidence="1">Membrane</location>
        <topology evidence="1">Multi-pass membrane protein</topology>
    </subcellularLocation>
</comment>
<dbReference type="SUPFAM" id="SSF103506">
    <property type="entry name" value="Mitochondrial carrier"/>
    <property type="match status" value="1"/>
</dbReference>
<feature type="repeat" description="Solcar" evidence="8">
    <location>
        <begin position="10"/>
        <end position="86"/>
    </location>
</feature>
<gene>
    <name evidence="11" type="ORF">ECRASSUSDP1_LOCUS18984</name>
</gene>
<keyword evidence="7 8" id="KW-0472">Membrane</keyword>
<evidence type="ECO:0000256" key="9">
    <source>
        <dbReference type="RuleBase" id="RU000488"/>
    </source>
</evidence>
<dbReference type="PROSITE" id="PS50920">
    <property type="entry name" value="SOLCAR"/>
    <property type="match status" value="3"/>
</dbReference>
<accession>A0AAD1XRX1</accession>
<evidence type="ECO:0000256" key="3">
    <source>
        <dbReference type="ARBA" id="ARBA00022448"/>
    </source>
</evidence>
<comment type="caution">
    <text evidence="11">The sequence shown here is derived from an EMBL/GenBank/DDBJ whole genome shotgun (WGS) entry which is preliminary data.</text>
</comment>
<feature type="transmembrane region" description="Helical" evidence="10">
    <location>
        <begin position="61"/>
        <end position="80"/>
    </location>
</feature>
<dbReference type="EMBL" id="CAMPGE010019246">
    <property type="protein sequence ID" value="CAI2377596.1"/>
    <property type="molecule type" value="Genomic_DNA"/>
</dbReference>
<organism evidence="11 12">
    <name type="scientific">Euplotes crassus</name>
    <dbReference type="NCBI Taxonomy" id="5936"/>
    <lineage>
        <taxon>Eukaryota</taxon>
        <taxon>Sar</taxon>
        <taxon>Alveolata</taxon>
        <taxon>Ciliophora</taxon>
        <taxon>Intramacronucleata</taxon>
        <taxon>Spirotrichea</taxon>
        <taxon>Hypotrichia</taxon>
        <taxon>Euplotida</taxon>
        <taxon>Euplotidae</taxon>
        <taxon>Moneuplotes</taxon>
    </lineage>
</organism>
<dbReference type="PANTHER" id="PTHR45667">
    <property type="entry name" value="S-ADENOSYLMETHIONINE MITOCHONDRIAL CARRIER PROTEIN"/>
    <property type="match status" value="1"/>
</dbReference>
<dbReference type="GO" id="GO:0016020">
    <property type="term" value="C:membrane"/>
    <property type="evidence" value="ECO:0007669"/>
    <property type="project" value="UniProtKB-SubCell"/>
</dbReference>
<evidence type="ECO:0000256" key="2">
    <source>
        <dbReference type="ARBA" id="ARBA00006375"/>
    </source>
</evidence>
<evidence type="ECO:0000256" key="4">
    <source>
        <dbReference type="ARBA" id="ARBA00022692"/>
    </source>
</evidence>
<evidence type="ECO:0008006" key="13">
    <source>
        <dbReference type="Google" id="ProtNLM"/>
    </source>
</evidence>
<keyword evidence="3 9" id="KW-0813">Transport</keyword>
<evidence type="ECO:0000313" key="11">
    <source>
        <dbReference type="EMBL" id="CAI2377596.1"/>
    </source>
</evidence>
<evidence type="ECO:0000256" key="5">
    <source>
        <dbReference type="ARBA" id="ARBA00022737"/>
    </source>
</evidence>
<sequence length="290" mass="32575">MEKHTDLSLKKFLCSSLAGGCAGISVDFVLFPIDSIKTRLQASTKAKNYAKEANKVNKFRGFVSSMLASFPCAAIFWASYEFSKLFISKSEFGQSMSLPLQHFCAASIAESTQALVRNPFEVIKQNQQIGKYETIIQAGKDIYSHKGIGGFYRGYFSLIMREIPFSGLQFPLYEYLKRLQIAYLSRSRNIKPEEVEMKFWNNAINGSLAGSIAGFIITPIDVIKTRRMTADVQKKQISIPKLVSEIYSEAGMRGLYRGAMIRVLYLSFGGSAFFGIYEKIKNSLESAMYD</sequence>
<dbReference type="PRINTS" id="PR00926">
    <property type="entry name" value="MITOCARRIER"/>
</dbReference>
<evidence type="ECO:0000256" key="8">
    <source>
        <dbReference type="PROSITE-ProRule" id="PRU00282"/>
    </source>
</evidence>
<reference evidence="11" key="1">
    <citation type="submission" date="2023-07" db="EMBL/GenBank/DDBJ databases">
        <authorList>
            <consortium name="AG Swart"/>
            <person name="Singh M."/>
            <person name="Singh A."/>
            <person name="Seah K."/>
            <person name="Emmerich C."/>
        </authorList>
    </citation>
    <scope>NUCLEOTIDE SEQUENCE</scope>
    <source>
        <strain evidence="11">DP1</strain>
    </source>
</reference>
<evidence type="ECO:0000313" key="12">
    <source>
        <dbReference type="Proteomes" id="UP001295684"/>
    </source>
</evidence>
<feature type="repeat" description="Solcar" evidence="8">
    <location>
        <begin position="97"/>
        <end position="179"/>
    </location>
</feature>
<name>A0AAD1XRX1_EUPCR</name>
<keyword evidence="6 10" id="KW-1133">Transmembrane helix</keyword>